<evidence type="ECO:0000256" key="1">
    <source>
        <dbReference type="SAM" id="MobiDB-lite"/>
    </source>
</evidence>
<dbReference type="EMBL" id="SRMA01027344">
    <property type="protein sequence ID" value="TRY54493.1"/>
    <property type="molecule type" value="Genomic_DNA"/>
</dbReference>
<dbReference type="AlphaFoldDB" id="A0A553MMT2"/>
<reference evidence="2 3" key="1">
    <citation type="journal article" date="2019" name="Sci. Data">
        <title>Hybrid genome assembly and annotation of Danionella translucida.</title>
        <authorList>
            <person name="Kadobianskyi M."/>
            <person name="Schulze L."/>
            <person name="Schuelke M."/>
            <person name="Judkewitz B."/>
        </authorList>
    </citation>
    <scope>NUCLEOTIDE SEQUENCE [LARGE SCALE GENOMIC DNA]</scope>
    <source>
        <strain evidence="2 3">Bolton</strain>
    </source>
</reference>
<organism evidence="2 3">
    <name type="scientific">Danionella cerebrum</name>
    <dbReference type="NCBI Taxonomy" id="2873325"/>
    <lineage>
        <taxon>Eukaryota</taxon>
        <taxon>Metazoa</taxon>
        <taxon>Chordata</taxon>
        <taxon>Craniata</taxon>
        <taxon>Vertebrata</taxon>
        <taxon>Euteleostomi</taxon>
        <taxon>Actinopterygii</taxon>
        <taxon>Neopterygii</taxon>
        <taxon>Teleostei</taxon>
        <taxon>Ostariophysi</taxon>
        <taxon>Cypriniformes</taxon>
        <taxon>Danionidae</taxon>
        <taxon>Danioninae</taxon>
        <taxon>Danionella</taxon>
    </lineage>
</organism>
<proteinExistence type="predicted"/>
<dbReference type="EMBL" id="SRMA01027344">
    <property type="protein sequence ID" value="TRY54492.1"/>
    <property type="molecule type" value="Genomic_DNA"/>
</dbReference>
<evidence type="ECO:0000313" key="2">
    <source>
        <dbReference type="EMBL" id="TRY54493.1"/>
    </source>
</evidence>
<feature type="region of interest" description="Disordered" evidence="1">
    <location>
        <begin position="1"/>
        <end position="33"/>
    </location>
</feature>
<keyword evidence="3" id="KW-1185">Reference proteome</keyword>
<dbReference type="Proteomes" id="UP000316079">
    <property type="component" value="Unassembled WGS sequence"/>
</dbReference>
<evidence type="ECO:0000313" key="3">
    <source>
        <dbReference type="Proteomes" id="UP000316079"/>
    </source>
</evidence>
<reference evidence="2" key="2">
    <citation type="submission" date="2019-04" db="EMBL/GenBank/DDBJ databases">
        <authorList>
            <person name="Kadobianskyi M."/>
            <person name="Schulze L."/>
            <person name="Schuelke M."/>
            <person name="Judkewitz B."/>
        </authorList>
    </citation>
    <scope>NUCLEOTIDE SEQUENCE</scope>
    <source>
        <strain evidence="2">Bolton</strain>
        <tissue evidence="2">Whole-body</tissue>
    </source>
</reference>
<name>A0A553MMT2_9TELE</name>
<gene>
    <name evidence="2" type="ORF">DNTS_009207</name>
</gene>
<protein>
    <submittedName>
        <fullName evidence="2">Uncharacterized protein</fullName>
    </submittedName>
</protein>
<comment type="caution">
    <text evidence="2">The sequence shown here is derived from an EMBL/GenBank/DDBJ whole genome shotgun (WGS) entry which is preliminary data.</text>
</comment>
<sequence>MAIDLLFPPETKKSNQPVHPKHAFQTHNNDSSPCSDITFINEQGKSLEAFTIKCVSKMQLGTVKTQISSKKPEKPIFN</sequence>
<accession>A0A553MMT2</accession>